<reference evidence="1" key="1">
    <citation type="submission" date="2020-04" db="EMBL/GenBank/DDBJ databases">
        <authorList>
            <person name="Chiriac C."/>
            <person name="Salcher M."/>
            <person name="Ghai R."/>
            <person name="Kavagutti S V."/>
        </authorList>
    </citation>
    <scope>NUCLEOTIDE SEQUENCE</scope>
</reference>
<dbReference type="EMBL" id="LR796675">
    <property type="protein sequence ID" value="CAB4158574.1"/>
    <property type="molecule type" value="Genomic_DNA"/>
</dbReference>
<protein>
    <submittedName>
        <fullName evidence="1">Uncharacterized protein</fullName>
    </submittedName>
</protein>
<organism evidence="1">
    <name type="scientific">uncultured Caudovirales phage</name>
    <dbReference type="NCBI Taxonomy" id="2100421"/>
    <lineage>
        <taxon>Viruses</taxon>
        <taxon>Duplodnaviria</taxon>
        <taxon>Heunggongvirae</taxon>
        <taxon>Uroviricota</taxon>
        <taxon>Caudoviricetes</taxon>
        <taxon>Peduoviridae</taxon>
        <taxon>Maltschvirus</taxon>
        <taxon>Maltschvirus maltsch</taxon>
    </lineage>
</organism>
<gene>
    <name evidence="1" type="ORF">UFOVP704_11</name>
</gene>
<name>A0A6J5NTS5_9CAUD</name>
<accession>A0A6J5NTS5</accession>
<evidence type="ECO:0000313" key="1">
    <source>
        <dbReference type="EMBL" id="CAB4158574.1"/>
    </source>
</evidence>
<proteinExistence type="predicted"/>
<sequence length="148" mass="17271">MLTKSKKKQLYAALDAIALRKARIADDNEIIRRIKERKALIKFRLNSGAYVMFNDIAEEQQTNIMRAYFHIYKWSYPNGSSGRDIDYVRHKNVMHTHYGTCVYCESTDQCVLINTDKCKVNTAVDFGVHFYSGDVEMIDIKMSRMEKL</sequence>